<feature type="compositionally biased region" description="Basic and acidic residues" evidence="1">
    <location>
        <begin position="1309"/>
        <end position="1322"/>
    </location>
</feature>
<keyword evidence="3" id="KW-1185">Reference proteome</keyword>
<dbReference type="Proteomes" id="UP000018144">
    <property type="component" value="Unassembled WGS sequence"/>
</dbReference>
<evidence type="ECO:0000313" key="3">
    <source>
        <dbReference type="Proteomes" id="UP000018144"/>
    </source>
</evidence>
<dbReference type="PANTHER" id="PTHR42105">
    <property type="entry name" value="DIM2-ASSOCIATED PROTEIN 1"/>
    <property type="match status" value="1"/>
</dbReference>
<feature type="compositionally biased region" description="Polar residues" evidence="1">
    <location>
        <begin position="1262"/>
        <end position="1271"/>
    </location>
</feature>
<feature type="compositionally biased region" description="Low complexity" evidence="1">
    <location>
        <begin position="704"/>
        <end position="723"/>
    </location>
</feature>
<evidence type="ECO:0000313" key="2">
    <source>
        <dbReference type="EMBL" id="CCX07062.1"/>
    </source>
</evidence>
<feature type="region of interest" description="Disordered" evidence="1">
    <location>
        <begin position="1"/>
        <end position="63"/>
    </location>
</feature>
<feature type="compositionally biased region" description="Basic and acidic residues" evidence="1">
    <location>
        <begin position="1191"/>
        <end position="1203"/>
    </location>
</feature>
<name>U4KY19_PYROM</name>
<dbReference type="PANTHER" id="PTHR42105:SF1">
    <property type="entry name" value="TRANSALDOLASE"/>
    <property type="match status" value="1"/>
</dbReference>
<feature type="region of interest" description="Disordered" evidence="1">
    <location>
        <begin position="937"/>
        <end position="981"/>
    </location>
</feature>
<feature type="compositionally biased region" description="Low complexity" evidence="1">
    <location>
        <begin position="143"/>
        <end position="165"/>
    </location>
</feature>
<feature type="region of interest" description="Disordered" evidence="1">
    <location>
        <begin position="779"/>
        <end position="828"/>
    </location>
</feature>
<dbReference type="eggNOG" id="ENOG502RA0T">
    <property type="taxonomic scope" value="Eukaryota"/>
</dbReference>
<gene>
    <name evidence="2" type="ORF">PCON_06649</name>
</gene>
<reference evidence="2 3" key="1">
    <citation type="journal article" date="2013" name="PLoS Genet.">
        <title>The genome and development-dependent transcriptomes of Pyronema confluens: a window into fungal evolution.</title>
        <authorList>
            <person name="Traeger S."/>
            <person name="Altegoer F."/>
            <person name="Freitag M."/>
            <person name="Gabaldon T."/>
            <person name="Kempken F."/>
            <person name="Kumar A."/>
            <person name="Marcet-Houben M."/>
            <person name="Poggeler S."/>
            <person name="Stajich J.E."/>
            <person name="Nowrousian M."/>
        </authorList>
    </citation>
    <scope>NUCLEOTIDE SEQUENCE [LARGE SCALE GENOMIC DNA]</scope>
    <source>
        <strain evidence="3">CBS 100304</strain>
        <tissue evidence="2">Vegetative mycelium</tissue>
    </source>
</reference>
<protein>
    <submittedName>
        <fullName evidence="2">Uncharacterized protein</fullName>
    </submittedName>
</protein>
<accession>U4KY19</accession>
<feature type="region of interest" description="Disordered" evidence="1">
    <location>
        <begin position="1186"/>
        <end position="1220"/>
    </location>
</feature>
<feature type="compositionally biased region" description="Basic and acidic residues" evidence="1">
    <location>
        <begin position="1330"/>
        <end position="1365"/>
    </location>
</feature>
<dbReference type="OMA" id="MPEIGYG"/>
<proteinExistence type="predicted"/>
<feature type="compositionally biased region" description="Basic and acidic residues" evidence="1">
    <location>
        <begin position="228"/>
        <end position="248"/>
    </location>
</feature>
<feature type="region of interest" description="Disordered" evidence="1">
    <location>
        <begin position="98"/>
        <end position="168"/>
    </location>
</feature>
<organism evidence="2 3">
    <name type="scientific">Pyronema omphalodes (strain CBS 100304)</name>
    <name type="common">Pyronema confluens</name>
    <dbReference type="NCBI Taxonomy" id="1076935"/>
    <lineage>
        <taxon>Eukaryota</taxon>
        <taxon>Fungi</taxon>
        <taxon>Dikarya</taxon>
        <taxon>Ascomycota</taxon>
        <taxon>Pezizomycotina</taxon>
        <taxon>Pezizomycetes</taxon>
        <taxon>Pezizales</taxon>
        <taxon>Pyronemataceae</taxon>
        <taxon>Pyronema</taxon>
    </lineage>
</organism>
<feature type="region of interest" description="Disordered" evidence="1">
    <location>
        <begin position="701"/>
        <end position="727"/>
    </location>
</feature>
<feature type="region of interest" description="Disordered" evidence="1">
    <location>
        <begin position="420"/>
        <end position="439"/>
    </location>
</feature>
<sequence>MAPQEPSLLNSEVYTATDLSKRTDRTSYSIPDDGRPVTIQTRQARGNTRRRENNDSTSVISHNSRGTSLLIEYFESGKAGSGGRAPSVRVKVTPGSAAKKAKGGVNGDLEISEVGGEKGSKPTHTHRIQLSNNEDRLTLGQQGRSRSYSGDHSSVSSYMSGGNESLGDRAPFNVTVIRESDSPFSANEDYGRRRRRQNTRSRSVSMESDIIQEPGFKSKLGRRRSRSLSRERGDMSKQQKEKIQREVQDQLLQAQNPKVRKSRGNNNDTLKPPRQRSRSRQRGYDEVEAEKKAARKAYLLEGNQSSLSRSDSVVSKQDFTELVDGIRTLTSAVQQMGAVARAREQLGLRGGQGTNLKSLSMPDVGKPAVILSPNADKKNGMSLVLEGGQGGRYQDHLTQSPMHSEFGEGVSLVGAVPSQGEGRVRMPDIPFRSDTPGTNAETRASILSAKSGLPYPVNPAMPRSGTTPPPRSELPEFSELNMGASGINGASTLLTDRSGAAAGQSMLSRNGGLGIGAPSIASMQFETEVDHRGDDGVSAISSNTKGGATTVHPGLSELSFGEMSEAPTSIIAKERKDKDKGHTRRRSNANGKDIDELSDIREADSNTNSTPSRARAANQFFADEREREQQQALLRGNIHGNSLLVHHVSTETGGAIDSRRLEKVDTGQDVYDLGANPSMRSTPVIAHSAVASVVHLNPSNVGTPSALSPNRPSPLRSSPQPQLGANAMPLAHDPMPDYSHLTVHDDDDDINTNPSIIQGPGGHTSWEINSGGYGTVGDRGLNVNLNGDGRRDISPQPHSRLTSPQLGKDEGYISAANPMGSPGSQSPDGMRGMGNIDDLLSETEYYAGHTRNRLSSGNSHGMPSPLYESATGRGLDRIESKDIVALMEHLTVRDAQRNARDTEILVTLVRSAAEMRNSFEDIKKALIDQRAGIVSDVDQNTERSVQKVLQGPRPPPPSTPRRSRYSKSDEDADEETDKTRAKRAGFVRRALKGLSMGGSSKDLERIEDMLFKLLGEVEGLKDGQQFYQQNMAQSHSAGTIDALRSAQDPNEVAATINFVNSTPNGSYHGSAPPQHMMGKYEQYNSTAISPIQEDPALMTPPHEIQPIDSPKFAAAPINLDKSPPKTAKRESNGSIFPRISRWSETTASSGIKGFLGKGKTNQDGSEASRSQPDFNYWETEAARGAQNEYNHSPHDSEGQRTERAASPLVPPSSRDTDNPTQIANRISLDIQHPRPRQALSHQLEQQALQLTESGGGFLPGSPMNNSVSSLGNYPPLGPGGFQNGKLLSPLAQDAYAQHQAQMTPPKPPKIVDEDSHDGDSSTRRHKKHRERDENGERIRKPKRTEEEKAQRRKEKQEKADRRARGETSPSSKKKSSRDLMSDGDGPSIGGRNPSTASRLNGPRPLSSASNKENTRRASQRHPQNMNGGYGIERSYSIASWEGGDDH</sequence>
<feature type="region of interest" description="Disordered" evidence="1">
    <location>
        <begin position="530"/>
        <end position="613"/>
    </location>
</feature>
<dbReference type="EMBL" id="HF935332">
    <property type="protein sequence ID" value="CCX07062.1"/>
    <property type="molecule type" value="Genomic_DNA"/>
</dbReference>
<dbReference type="STRING" id="1076935.U4KY19"/>
<evidence type="ECO:0000256" key="1">
    <source>
        <dbReference type="SAM" id="MobiDB-lite"/>
    </source>
</evidence>
<feature type="compositionally biased region" description="Basic and acidic residues" evidence="1">
    <location>
        <begin position="592"/>
        <end position="604"/>
    </location>
</feature>
<feature type="region of interest" description="Disordered" evidence="1">
    <location>
        <begin position="1114"/>
        <end position="1173"/>
    </location>
</feature>
<feature type="compositionally biased region" description="Polar residues" evidence="1">
    <location>
        <begin position="1159"/>
        <end position="1173"/>
    </location>
</feature>
<feature type="region of interest" description="Disordered" evidence="1">
    <location>
        <begin position="1252"/>
        <end position="1432"/>
    </location>
</feature>
<feature type="compositionally biased region" description="Polar residues" evidence="1">
    <location>
        <begin position="7"/>
        <end position="18"/>
    </location>
</feature>
<dbReference type="OrthoDB" id="5382102at2759"/>
<feature type="region of interest" description="Disordered" evidence="1">
    <location>
        <begin position="183"/>
        <end position="289"/>
    </location>
</feature>
<feature type="compositionally biased region" description="Polar residues" evidence="1">
    <location>
        <begin position="796"/>
        <end position="805"/>
    </location>
</feature>